<feature type="region of interest" description="Disordered" evidence="1">
    <location>
        <begin position="82"/>
        <end position="101"/>
    </location>
</feature>
<sequence>MDCNLRTFINQYYHFVLCSNSNILYLLAFFKHSNTLSVISSEKISADLSIDSTVIIPYGAGRKYAAVIKNIGSNARCEAKSEKLFSQPPTTSMPLVKGSPA</sequence>
<keyword evidence="2" id="KW-1185">Reference proteome</keyword>
<dbReference type="WBParaSite" id="Hba_05950">
    <property type="protein sequence ID" value="Hba_05950"/>
    <property type="gene ID" value="Hba_05950"/>
</dbReference>
<dbReference type="Proteomes" id="UP000095283">
    <property type="component" value="Unplaced"/>
</dbReference>
<reference evidence="3" key="1">
    <citation type="submission" date="2016-11" db="UniProtKB">
        <authorList>
            <consortium name="WormBaseParasite"/>
        </authorList>
    </citation>
    <scope>IDENTIFICATION</scope>
</reference>
<dbReference type="AlphaFoldDB" id="A0A1I7WLD5"/>
<accession>A0A1I7WLD5</accession>
<protein>
    <submittedName>
        <fullName evidence="3">MSP domain-containing protein</fullName>
    </submittedName>
</protein>
<evidence type="ECO:0000313" key="3">
    <source>
        <dbReference type="WBParaSite" id="Hba_05950"/>
    </source>
</evidence>
<organism evidence="2 3">
    <name type="scientific">Heterorhabditis bacteriophora</name>
    <name type="common">Entomopathogenic nematode worm</name>
    <dbReference type="NCBI Taxonomy" id="37862"/>
    <lineage>
        <taxon>Eukaryota</taxon>
        <taxon>Metazoa</taxon>
        <taxon>Ecdysozoa</taxon>
        <taxon>Nematoda</taxon>
        <taxon>Chromadorea</taxon>
        <taxon>Rhabditida</taxon>
        <taxon>Rhabditina</taxon>
        <taxon>Rhabditomorpha</taxon>
        <taxon>Strongyloidea</taxon>
        <taxon>Heterorhabditidae</taxon>
        <taxon>Heterorhabditis</taxon>
    </lineage>
</organism>
<name>A0A1I7WLD5_HETBA</name>
<proteinExistence type="predicted"/>
<evidence type="ECO:0000313" key="2">
    <source>
        <dbReference type="Proteomes" id="UP000095283"/>
    </source>
</evidence>
<evidence type="ECO:0000256" key="1">
    <source>
        <dbReference type="SAM" id="MobiDB-lite"/>
    </source>
</evidence>